<dbReference type="GeneID" id="14445446"/>
<dbReference type="EMBL" id="JX962719">
    <property type="protein sequence ID" value="AGC01896.1"/>
    <property type="molecule type" value="Genomic_DNA"/>
</dbReference>
<evidence type="ECO:0000313" key="2">
    <source>
        <dbReference type="Proteomes" id="UP000201640"/>
    </source>
</evidence>
<protein>
    <submittedName>
        <fullName evidence="1">Uncharacterized protein</fullName>
    </submittedName>
</protein>
<reference evidence="1 2" key="1">
    <citation type="journal article" date="2012" name="Genome Biol. Evol.">
        <title>Related Giant Viruses in Distant Locations and Different Habitats: Acanthamoeba polyphaga moumouvirus Represents a Third Lineage of the Mimiviridae That Is Close to the Megavirus Lineage.</title>
        <authorList>
            <person name="Yoosuf N."/>
            <person name="Yutin N."/>
            <person name="Colson P."/>
            <person name="Shabalina S.A."/>
            <person name="Pagnier I."/>
            <person name="Robert C."/>
            <person name="Azza S."/>
            <person name="Klose T."/>
            <person name="Wong J."/>
            <person name="Rossmann M.G."/>
            <person name="La Scola B."/>
            <person name="Raoult D."/>
            <person name="Koonin E.V."/>
        </authorList>
    </citation>
    <scope>NUCLEOTIDE SEQUENCE [LARGE SCALE GENOMIC DNA]</scope>
    <source>
        <strain evidence="1 2">M10A</strain>
    </source>
</reference>
<organism evidence="1 2">
    <name type="scientific">Acanthamoeba polyphaga moumouvirus</name>
    <dbReference type="NCBI Taxonomy" id="1269028"/>
    <lineage>
        <taxon>Viruses</taxon>
        <taxon>Varidnaviria</taxon>
        <taxon>Bamfordvirae</taxon>
        <taxon>Nucleocytoviricota</taxon>
        <taxon>Megaviricetes</taxon>
        <taxon>Imitervirales</taxon>
        <taxon>Mimiviridae</taxon>
        <taxon>Megamimivirinae</taxon>
        <taxon>Moumouvirus</taxon>
    </lineage>
</organism>
<accession>L7RCD6</accession>
<dbReference type="KEGG" id="vg:14445446"/>
<dbReference type="Proteomes" id="UP000201640">
    <property type="component" value="Segment"/>
</dbReference>
<dbReference type="RefSeq" id="YP_007354332.1">
    <property type="nucleotide sequence ID" value="NC_020104.1"/>
</dbReference>
<proteinExistence type="predicted"/>
<keyword evidence="2" id="KW-1185">Reference proteome</keyword>
<evidence type="ECO:0000313" key="1">
    <source>
        <dbReference type="EMBL" id="AGC01896.1"/>
    </source>
</evidence>
<gene>
    <name evidence="1" type="ORF">Moumou_00356</name>
</gene>
<name>L7RCD6_9VIRU</name>
<sequence length="134" mass="15846">MIIKRKQKKIKTYLKTNKEICCSAIKIIAFDYCNNNVGYEYEELCKLLIEEINSAINNIIEFDSDIIGIANIVYGLQNKYVTSEELLKEPKNIDKIFNHESYIQNLNRNFLNIYAASFNNLKKIRKDLLYYQME</sequence>